<dbReference type="GO" id="GO:0055085">
    <property type="term" value="P:transmembrane transport"/>
    <property type="evidence" value="ECO:0007669"/>
    <property type="project" value="InterPro"/>
</dbReference>
<comment type="subcellular location">
    <subcellularLocation>
        <location evidence="1 8">Cell membrane</location>
        <topology evidence="1 8">Multi-pass membrane protein</topology>
    </subcellularLocation>
</comment>
<comment type="similarity">
    <text evidence="2">Belongs to the binding-protein-dependent transport system permease family. CysTW subfamily.</text>
</comment>
<dbReference type="Pfam" id="PF00528">
    <property type="entry name" value="BPD_transp_1"/>
    <property type="match status" value="1"/>
</dbReference>
<evidence type="ECO:0000256" key="1">
    <source>
        <dbReference type="ARBA" id="ARBA00004651"/>
    </source>
</evidence>
<feature type="transmembrane region" description="Helical" evidence="8">
    <location>
        <begin position="12"/>
        <end position="41"/>
    </location>
</feature>
<evidence type="ECO:0000256" key="6">
    <source>
        <dbReference type="ARBA" id="ARBA00022989"/>
    </source>
</evidence>
<dbReference type="InterPro" id="IPR000515">
    <property type="entry name" value="MetI-like"/>
</dbReference>
<evidence type="ECO:0000256" key="2">
    <source>
        <dbReference type="ARBA" id="ARBA00007069"/>
    </source>
</evidence>
<dbReference type="InterPro" id="IPR035906">
    <property type="entry name" value="MetI-like_sf"/>
</dbReference>
<proteinExistence type="inferred from homology"/>
<feature type="transmembrane region" description="Helical" evidence="8">
    <location>
        <begin position="109"/>
        <end position="131"/>
    </location>
</feature>
<keyword evidence="3 8" id="KW-0813">Transport</keyword>
<protein>
    <submittedName>
        <fullName evidence="10">ABC transporter permease</fullName>
    </submittedName>
</protein>
<keyword evidence="6 8" id="KW-1133">Transmembrane helix</keyword>
<keyword evidence="11" id="KW-1185">Reference proteome</keyword>
<feature type="transmembrane region" description="Helical" evidence="8">
    <location>
        <begin position="75"/>
        <end position="97"/>
    </location>
</feature>
<feature type="transmembrane region" description="Helical" evidence="8">
    <location>
        <begin position="260"/>
        <end position="282"/>
    </location>
</feature>
<feature type="transmembrane region" description="Helical" evidence="8">
    <location>
        <begin position="151"/>
        <end position="178"/>
    </location>
</feature>
<evidence type="ECO:0000313" key="11">
    <source>
        <dbReference type="Proteomes" id="UP000609531"/>
    </source>
</evidence>
<dbReference type="Gene3D" id="1.10.3720.10">
    <property type="entry name" value="MetI-like"/>
    <property type="match status" value="1"/>
</dbReference>
<dbReference type="PANTHER" id="PTHR42929:SF1">
    <property type="entry name" value="INNER MEMBRANE ABC TRANSPORTER PERMEASE PROTEIN YDCU-RELATED"/>
    <property type="match status" value="1"/>
</dbReference>
<keyword evidence="5 8" id="KW-0812">Transmembrane</keyword>
<comment type="caution">
    <text evidence="10">The sequence shown here is derived from an EMBL/GenBank/DDBJ whole genome shotgun (WGS) entry which is preliminary data.</text>
</comment>
<evidence type="ECO:0000256" key="8">
    <source>
        <dbReference type="RuleBase" id="RU363032"/>
    </source>
</evidence>
<dbReference type="PROSITE" id="PS50928">
    <property type="entry name" value="ABC_TM1"/>
    <property type="match status" value="1"/>
</dbReference>
<keyword evidence="7 8" id="KW-0472">Membrane</keyword>
<evidence type="ECO:0000256" key="7">
    <source>
        <dbReference type="ARBA" id="ARBA00023136"/>
    </source>
</evidence>
<feature type="domain" description="ABC transmembrane type-1" evidence="9">
    <location>
        <begin position="71"/>
        <end position="276"/>
    </location>
</feature>
<evidence type="ECO:0000256" key="3">
    <source>
        <dbReference type="ARBA" id="ARBA00022448"/>
    </source>
</evidence>
<evidence type="ECO:0000256" key="5">
    <source>
        <dbReference type="ARBA" id="ARBA00022692"/>
    </source>
</evidence>
<evidence type="ECO:0000259" key="9">
    <source>
        <dbReference type="PROSITE" id="PS50928"/>
    </source>
</evidence>
<reference evidence="10" key="1">
    <citation type="submission" date="2020-12" db="EMBL/GenBank/DDBJ databases">
        <title>Bacterial taxonomy.</title>
        <authorList>
            <person name="Pan X."/>
        </authorList>
    </citation>
    <scope>NUCLEOTIDE SEQUENCE</scope>
    <source>
        <strain evidence="10">B2012</strain>
    </source>
</reference>
<dbReference type="PANTHER" id="PTHR42929">
    <property type="entry name" value="INNER MEMBRANE ABC TRANSPORTER PERMEASE PROTEIN YDCU-RELATED-RELATED"/>
    <property type="match status" value="1"/>
</dbReference>
<gene>
    <name evidence="10" type="ORF">JCR33_12040</name>
</gene>
<feature type="transmembrane region" description="Helical" evidence="8">
    <location>
        <begin position="199"/>
        <end position="224"/>
    </location>
</feature>
<dbReference type="GO" id="GO:0005886">
    <property type="term" value="C:plasma membrane"/>
    <property type="evidence" value="ECO:0007669"/>
    <property type="project" value="UniProtKB-SubCell"/>
</dbReference>
<dbReference type="EMBL" id="JAEKJA010000009">
    <property type="protein sequence ID" value="MBJ3776426.1"/>
    <property type="molecule type" value="Genomic_DNA"/>
</dbReference>
<dbReference type="CDD" id="cd06261">
    <property type="entry name" value="TM_PBP2"/>
    <property type="match status" value="1"/>
</dbReference>
<dbReference type="SUPFAM" id="SSF161098">
    <property type="entry name" value="MetI-like"/>
    <property type="match status" value="1"/>
</dbReference>
<keyword evidence="4" id="KW-1003">Cell membrane</keyword>
<organism evidence="10 11">
    <name type="scientific">Acuticoccus mangrovi</name>
    <dbReference type="NCBI Taxonomy" id="2796142"/>
    <lineage>
        <taxon>Bacteria</taxon>
        <taxon>Pseudomonadati</taxon>
        <taxon>Pseudomonadota</taxon>
        <taxon>Alphaproteobacteria</taxon>
        <taxon>Hyphomicrobiales</taxon>
        <taxon>Amorphaceae</taxon>
        <taxon>Acuticoccus</taxon>
    </lineage>
</organism>
<sequence length="287" mass="31560">MAHGRPTKRRDMFPAAFILPPLVWQASFFITPLVFLVWMSFWRVKNFRLTRDFVTANWERIYNAGFFYDAYVHTFTLATVNALVVSVLAFPAAYFLAFRAGPKVRQLAIVFLVTPFFTSYLVRIYSLQIILAEHGIINSALGLVGLGPITMLSTSFATVVGFLTLTLPLVILVQLLALSQVDKRLMEAASNLGVPPFEAVFKVVIPSAKVGLIMAGTFGFLLSFGDYVSPLFLGGSKPPTLSILIADQVKSGNNWPRASVVAVTMVVTLVAVLLLMTSLAYAKRGKK</sequence>
<dbReference type="AlphaFoldDB" id="A0A934MHT3"/>
<accession>A0A934MHT3</accession>
<evidence type="ECO:0000256" key="4">
    <source>
        <dbReference type="ARBA" id="ARBA00022475"/>
    </source>
</evidence>
<name>A0A934MHT3_9HYPH</name>
<evidence type="ECO:0000313" key="10">
    <source>
        <dbReference type="EMBL" id="MBJ3776426.1"/>
    </source>
</evidence>
<dbReference type="Proteomes" id="UP000609531">
    <property type="component" value="Unassembled WGS sequence"/>
</dbReference>